<gene>
    <name evidence="2" type="ORF">pipiens_000842</name>
</gene>
<dbReference type="EMBL" id="JBEHCU010000432">
    <property type="protein sequence ID" value="KAL1404428.1"/>
    <property type="molecule type" value="Genomic_DNA"/>
</dbReference>
<accession>A0ABD1DY96</accession>
<organism evidence="2 3">
    <name type="scientific">Culex pipiens pipiens</name>
    <name type="common">Northern house mosquito</name>
    <dbReference type="NCBI Taxonomy" id="38569"/>
    <lineage>
        <taxon>Eukaryota</taxon>
        <taxon>Metazoa</taxon>
        <taxon>Ecdysozoa</taxon>
        <taxon>Arthropoda</taxon>
        <taxon>Hexapoda</taxon>
        <taxon>Insecta</taxon>
        <taxon>Pterygota</taxon>
        <taxon>Neoptera</taxon>
        <taxon>Endopterygota</taxon>
        <taxon>Diptera</taxon>
        <taxon>Nematocera</taxon>
        <taxon>Culicoidea</taxon>
        <taxon>Culicidae</taxon>
        <taxon>Culicinae</taxon>
        <taxon>Culicini</taxon>
        <taxon>Culex</taxon>
        <taxon>Culex</taxon>
    </lineage>
</organism>
<feature type="non-terminal residue" evidence="2">
    <location>
        <position position="122"/>
    </location>
</feature>
<dbReference type="AlphaFoldDB" id="A0ABD1DY96"/>
<name>A0ABD1DY96_CULPP</name>
<keyword evidence="3" id="KW-1185">Reference proteome</keyword>
<dbReference type="Proteomes" id="UP001562425">
    <property type="component" value="Unassembled WGS sequence"/>
</dbReference>
<sequence length="122" mass="13602">GPFSCGGSSVLALENQVFRPRYRPQSTRRHAAKRPWIDPGHHQPRPGIATPDELRTSPHVVPELTGFRRRRTAATVNHLRPPHRPRATATAHVLQYPRDLAEVRAAARLRVAATIGFGVNSR</sequence>
<reference evidence="2 3" key="1">
    <citation type="submission" date="2024-05" db="EMBL/GenBank/DDBJ databases">
        <title>Culex pipiens pipiens assembly and annotation.</title>
        <authorList>
            <person name="Alout H."/>
            <person name="Durand T."/>
        </authorList>
    </citation>
    <scope>NUCLEOTIDE SEQUENCE [LARGE SCALE GENOMIC DNA]</scope>
    <source>
        <strain evidence="2">HA-2024</strain>
        <tissue evidence="2">Whole body</tissue>
    </source>
</reference>
<feature type="region of interest" description="Disordered" evidence="1">
    <location>
        <begin position="21"/>
        <end position="56"/>
    </location>
</feature>
<evidence type="ECO:0000313" key="3">
    <source>
        <dbReference type="Proteomes" id="UP001562425"/>
    </source>
</evidence>
<comment type="caution">
    <text evidence="2">The sequence shown here is derived from an EMBL/GenBank/DDBJ whole genome shotgun (WGS) entry which is preliminary data.</text>
</comment>
<proteinExistence type="predicted"/>
<evidence type="ECO:0000313" key="2">
    <source>
        <dbReference type="EMBL" id="KAL1404428.1"/>
    </source>
</evidence>
<protein>
    <submittedName>
        <fullName evidence="2">Uncharacterized protein</fullName>
    </submittedName>
</protein>
<feature type="compositionally biased region" description="Basic residues" evidence="1">
    <location>
        <begin position="21"/>
        <end position="33"/>
    </location>
</feature>
<evidence type="ECO:0000256" key="1">
    <source>
        <dbReference type="SAM" id="MobiDB-lite"/>
    </source>
</evidence>
<feature type="non-terminal residue" evidence="2">
    <location>
        <position position="1"/>
    </location>
</feature>